<dbReference type="AlphaFoldDB" id="A0A1S2VEM0"/>
<evidence type="ECO:0000313" key="5">
    <source>
        <dbReference type="Proteomes" id="UP000181790"/>
    </source>
</evidence>
<dbReference type="InterPro" id="IPR036425">
    <property type="entry name" value="MoaB/Mog-like_dom_sf"/>
</dbReference>
<evidence type="ECO:0000313" key="4">
    <source>
        <dbReference type="EMBL" id="OIN57201.1"/>
    </source>
</evidence>
<evidence type="ECO:0000256" key="1">
    <source>
        <dbReference type="ARBA" id="ARBA00005046"/>
    </source>
</evidence>
<feature type="transmembrane region" description="Helical" evidence="3">
    <location>
        <begin position="137"/>
        <end position="159"/>
    </location>
</feature>
<feature type="transmembrane region" description="Helical" evidence="3">
    <location>
        <begin position="105"/>
        <end position="122"/>
    </location>
</feature>
<evidence type="ECO:0000256" key="3">
    <source>
        <dbReference type="SAM" id="Phobius"/>
    </source>
</evidence>
<dbReference type="OrthoDB" id="9794429at2"/>
<comment type="caution">
    <text evidence="4">The sequence shown here is derived from an EMBL/GenBank/DDBJ whole genome shotgun (WGS) entry which is preliminary data.</text>
</comment>
<reference evidence="4 5" key="1">
    <citation type="submission" date="2016-10" db="EMBL/GenBank/DDBJ databases">
        <title>Arsenicibacter rosenii gen. nov., sp. nov., an efficient arsenic-methylating bacterium isolated from an arsenic-contaminated paddy soil.</title>
        <authorList>
            <person name="Huang K."/>
        </authorList>
    </citation>
    <scope>NUCLEOTIDE SEQUENCE [LARGE SCALE GENOMIC DNA]</scope>
    <source>
        <strain evidence="4 5">SM-1</strain>
    </source>
</reference>
<dbReference type="RefSeq" id="WP_071505135.1">
    <property type="nucleotide sequence ID" value="NZ_MORL01000014.1"/>
</dbReference>
<protein>
    <recommendedName>
        <fullName evidence="6">MoaB/Mog domain-containing protein</fullName>
    </recommendedName>
</protein>
<evidence type="ECO:0000256" key="2">
    <source>
        <dbReference type="ARBA" id="ARBA00023150"/>
    </source>
</evidence>
<sequence length="165" mass="17455">MNPQVQIALIHSENTTAATRQAAAVLTGFIAPKLVEGCRIKEYTVAQHDVAGLETLLVSLADEALCPLILCPGQTLAGSGNAVSAVIQNLCPKPMPGFGEQIRRTLLPLTPAATLLMPFAGIRRKTVMVHLPAESEWLAAILPALFPAIPNAVFLATGLRLTVRS</sequence>
<dbReference type="Gene3D" id="3.40.980.10">
    <property type="entry name" value="MoaB/Mog-like domain"/>
    <property type="match status" value="1"/>
</dbReference>
<accession>A0A1S2VEM0</accession>
<dbReference type="GO" id="GO:0006777">
    <property type="term" value="P:Mo-molybdopterin cofactor biosynthetic process"/>
    <property type="evidence" value="ECO:0007669"/>
    <property type="project" value="UniProtKB-KW"/>
</dbReference>
<organism evidence="4 5">
    <name type="scientific">Arsenicibacter rosenii</name>
    <dbReference type="NCBI Taxonomy" id="1750698"/>
    <lineage>
        <taxon>Bacteria</taxon>
        <taxon>Pseudomonadati</taxon>
        <taxon>Bacteroidota</taxon>
        <taxon>Cytophagia</taxon>
        <taxon>Cytophagales</taxon>
        <taxon>Spirosomataceae</taxon>
        <taxon>Arsenicibacter</taxon>
    </lineage>
</organism>
<keyword evidence="3" id="KW-1133">Transmembrane helix</keyword>
<comment type="pathway">
    <text evidence="1">Cofactor biosynthesis; molybdopterin biosynthesis.</text>
</comment>
<dbReference type="InterPro" id="IPR051920">
    <property type="entry name" value="MPT_Adenylyltrnsfr/MoaC-Rel"/>
</dbReference>
<dbReference type="PANTHER" id="PTHR43764:SF1">
    <property type="entry name" value="MOLYBDOPTERIN MOLYBDOTRANSFERASE"/>
    <property type="match status" value="1"/>
</dbReference>
<dbReference type="PANTHER" id="PTHR43764">
    <property type="entry name" value="MOLYBDENUM COFACTOR BIOSYNTHESIS"/>
    <property type="match status" value="1"/>
</dbReference>
<keyword evidence="2" id="KW-0501">Molybdenum cofactor biosynthesis</keyword>
<proteinExistence type="predicted"/>
<dbReference type="Proteomes" id="UP000181790">
    <property type="component" value="Unassembled WGS sequence"/>
</dbReference>
<keyword evidence="5" id="KW-1185">Reference proteome</keyword>
<keyword evidence="3" id="KW-0472">Membrane</keyword>
<name>A0A1S2VEM0_9BACT</name>
<gene>
    <name evidence="4" type="ORF">BLX24_20805</name>
</gene>
<keyword evidence="3" id="KW-0812">Transmembrane</keyword>
<dbReference type="EMBL" id="MORL01000014">
    <property type="protein sequence ID" value="OIN57201.1"/>
    <property type="molecule type" value="Genomic_DNA"/>
</dbReference>
<evidence type="ECO:0008006" key="6">
    <source>
        <dbReference type="Google" id="ProtNLM"/>
    </source>
</evidence>
<dbReference type="SUPFAM" id="SSF53218">
    <property type="entry name" value="Molybdenum cofactor biosynthesis proteins"/>
    <property type="match status" value="1"/>
</dbReference>